<gene>
    <name evidence="3" type="ORF">EV675_3817</name>
</gene>
<dbReference type="PANTHER" id="PTHR48081">
    <property type="entry name" value="AB HYDROLASE SUPERFAMILY PROTEIN C4A8.06C"/>
    <property type="match status" value="1"/>
</dbReference>
<evidence type="ECO:0000256" key="1">
    <source>
        <dbReference type="ARBA" id="ARBA00022801"/>
    </source>
</evidence>
<dbReference type="InterPro" id="IPR049492">
    <property type="entry name" value="BD-FAE-like_dom"/>
</dbReference>
<dbReference type="PANTHER" id="PTHR48081:SF33">
    <property type="entry name" value="KYNURENINE FORMAMIDASE"/>
    <property type="match status" value="1"/>
</dbReference>
<keyword evidence="4" id="KW-1185">Reference proteome</keyword>
<protein>
    <submittedName>
        <fullName evidence="3">Alpha/beta hydrolase family protein</fullName>
    </submittedName>
</protein>
<dbReference type="Proteomes" id="UP000292445">
    <property type="component" value="Unassembled WGS sequence"/>
</dbReference>
<comment type="caution">
    <text evidence="3">The sequence shown here is derived from an EMBL/GenBank/DDBJ whole genome shotgun (WGS) entry which is preliminary data.</text>
</comment>
<sequence length="272" mass="29741">MTALYNGMTREALDASYNNSAAVLNSAVLMAEFDERSSKLRAAHPQYLDLRYGPAPRNRIDYFPAARPGPLMVFIHGGYWQTRSKENFSFLTAGPLAHGLHVALVGYTLAPEQSLDGIVGEIRAALGWLARQAPQWGTDPERMIVSGWSAGAHLAAMVLDEPGVCGGLAISGIYDLEPIRLSYLNDKLRLCPPDVRRLSPLQRPLSQRELVLAYGAAELPELQRQSETFAAARAGLPGELLRLPDRNHFTILNDLASPEGILTQRACRLAGL</sequence>
<proteinExistence type="predicted"/>
<dbReference type="SUPFAM" id="SSF53474">
    <property type="entry name" value="alpha/beta-Hydrolases"/>
    <property type="match status" value="1"/>
</dbReference>
<feature type="domain" description="BD-FAE-like" evidence="2">
    <location>
        <begin position="67"/>
        <end position="158"/>
    </location>
</feature>
<dbReference type="GO" id="GO:0016787">
    <property type="term" value="F:hydrolase activity"/>
    <property type="evidence" value="ECO:0007669"/>
    <property type="project" value="UniProtKB-KW"/>
</dbReference>
<dbReference type="EMBL" id="SGXC01000002">
    <property type="protein sequence ID" value="RZS81197.1"/>
    <property type="molecule type" value="Genomic_DNA"/>
</dbReference>
<dbReference type="Gene3D" id="3.40.50.1820">
    <property type="entry name" value="alpha/beta hydrolase"/>
    <property type="match status" value="1"/>
</dbReference>
<reference evidence="3 4" key="1">
    <citation type="submission" date="2019-02" db="EMBL/GenBank/DDBJ databases">
        <title>Genomic Encyclopedia of Type Strains, Phase IV (KMG-IV): sequencing the most valuable type-strain genomes for metagenomic binning, comparative biology and taxonomic classification.</title>
        <authorList>
            <person name="Goeker M."/>
        </authorList>
    </citation>
    <scope>NUCLEOTIDE SEQUENCE [LARGE SCALE GENOMIC DNA]</scope>
    <source>
        <strain evidence="3 4">K24</strain>
    </source>
</reference>
<name>A0A4Q7NEV4_9BURK</name>
<evidence type="ECO:0000313" key="3">
    <source>
        <dbReference type="EMBL" id="RZS81197.1"/>
    </source>
</evidence>
<evidence type="ECO:0000313" key="4">
    <source>
        <dbReference type="Proteomes" id="UP000292445"/>
    </source>
</evidence>
<evidence type="ECO:0000259" key="2">
    <source>
        <dbReference type="Pfam" id="PF20434"/>
    </source>
</evidence>
<organism evidence="3 4">
    <name type="scientific">Pigmentiphaga kullae</name>
    <dbReference type="NCBI Taxonomy" id="151784"/>
    <lineage>
        <taxon>Bacteria</taxon>
        <taxon>Pseudomonadati</taxon>
        <taxon>Pseudomonadota</taxon>
        <taxon>Betaproteobacteria</taxon>
        <taxon>Burkholderiales</taxon>
        <taxon>Alcaligenaceae</taxon>
        <taxon>Pigmentiphaga</taxon>
    </lineage>
</organism>
<dbReference type="InterPro" id="IPR029058">
    <property type="entry name" value="AB_hydrolase_fold"/>
</dbReference>
<dbReference type="RefSeq" id="WP_130358780.1">
    <property type="nucleotide sequence ID" value="NZ_SGXC01000002.1"/>
</dbReference>
<dbReference type="AlphaFoldDB" id="A0A4Q7NEV4"/>
<keyword evidence="1 3" id="KW-0378">Hydrolase</keyword>
<dbReference type="OrthoDB" id="9771666at2"/>
<accession>A0A4Q7NEV4</accession>
<dbReference type="InterPro" id="IPR050300">
    <property type="entry name" value="GDXG_lipolytic_enzyme"/>
</dbReference>
<dbReference type="Pfam" id="PF20434">
    <property type="entry name" value="BD-FAE"/>
    <property type="match status" value="1"/>
</dbReference>